<dbReference type="Proteomes" id="UP000193560">
    <property type="component" value="Unassembled WGS sequence"/>
</dbReference>
<dbReference type="AlphaFoldDB" id="A0A1X2HY51"/>
<gene>
    <name evidence="1" type="ORF">BCR42DRAFT_398305</name>
</gene>
<organism evidence="1 2">
    <name type="scientific">Absidia repens</name>
    <dbReference type="NCBI Taxonomy" id="90262"/>
    <lineage>
        <taxon>Eukaryota</taxon>
        <taxon>Fungi</taxon>
        <taxon>Fungi incertae sedis</taxon>
        <taxon>Mucoromycota</taxon>
        <taxon>Mucoromycotina</taxon>
        <taxon>Mucoromycetes</taxon>
        <taxon>Mucorales</taxon>
        <taxon>Cunninghamellaceae</taxon>
        <taxon>Absidia</taxon>
    </lineage>
</organism>
<evidence type="ECO:0000313" key="1">
    <source>
        <dbReference type="EMBL" id="ORZ05200.1"/>
    </source>
</evidence>
<keyword evidence="2" id="KW-1185">Reference proteome</keyword>
<protein>
    <submittedName>
        <fullName evidence="1">Uncharacterized protein</fullName>
    </submittedName>
</protein>
<dbReference type="EMBL" id="MCGE01000045">
    <property type="protein sequence ID" value="ORZ05200.1"/>
    <property type="molecule type" value="Genomic_DNA"/>
</dbReference>
<proteinExistence type="predicted"/>
<comment type="caution">
    <text evidence="1">The sequence shown here is derived from an EMBL/GenBank/DDBJ whole genome shotgun (WGS) entry which is preliminary data.</text>
</comment>
<sequence length="148" mass="17496">MIHDVGTTYCKQLIHDVGTTYCKQMFHDVGTTYCKQMIHDVGTTYCKQMIHDVGTTYCKQMIHDVVLKKCRFMQKVHSQLSCSVDDVFLFEYCDSIIIIGYLYGMILIEKKKHFCELKSRNDDEAILEDKTWTFFFEREKIEPLVPRK</sequence>
<evidence type="ECO:0000313" key="2">
    <source>
        <dbReference type="Proteomes" id="UP000193560"/>
    </source>
</evidence>
<accession>A0A1X2HY51</accession>
<name>A0A1X2HY51_9FUNG</name>
<reference evidence="1 2" key="1">
    <citation type="submission" date="2016-07" db="EMBL/GenBank/DDBJ databases">
        <title>Pervasive Adenine N6-methylation of Active Genes in Fungi.</title>
        <authorList>
            <consortium name="DOE Joint Genome Institute"/>
            <person name="Mondo S.J."/>
            <person name="Dannebaum R.O."/>
            <person name="Kuo R.C."/>
            <person name="Labutti K."/>
            <person name="Haridas S."/>
            <person name="Kuo A."/>
            <person name="Salamov A."/>
            <person name="Ahrendt S.R."/>
            <person name="Lipzen A."/>
            <person name="Sullivan W."/>
            <person name="Andreopoulos W.B."/>
            <person name="Clum A."/>
            <person name="Lindquist E."/>
            <person name="Daum C."/>
            <person name="Ramamoorthy G.K."/>
            <person name="Gryganskyi A."/>
            <person name="Culley D."/>
            <person name="Magnuson J.K."/>
            <person name="James T.Y."/>
            <person name="O'Malley M.A."/>
            <person name="Stajich J.E."/>
            <person name="Spatafora J.W."/>
            <person name="Visel A."/>
            <person name="Grigoriev I.V."/>
        </authorList>
    </citation>
    <scope>NUCLEOTIDE SEQUENCE [LARGE SCALE GENOMIC DNA]</scope>
    <source>
        <strain evidence="1 2">NRRL 1336</strain>
    </source>
</reference>